<dbReference type="InterPro" id="IPR058821">
    <property type="entry name" value="Double_WHD-containing_halo"/>
</dbReference>
<keyword evidence="2" id="KW-1185">Reference proteome</keyword>
<dbReference type="RefSeq" id="WP_254268638.1">
    <property type="nucleotide sequence ID" value="NZ_CP100400.1"/>
</dbReference>
<evidence type="ECO:0000313" key="2">
    <source>
        <dbReference type="Proteomes" id="UP001595945"/>
    </source>
</evidence>
<sequence>MQFKLVPEPPADFEFVADAQRAVPLVPGSEDDCCARMLDRTDLTSRDAARTWLTFLRALGLAEEQSSGFTRTREDPTREFLREQFRENVFGVPAVLETLTDAAEPLSAEEVFEAFRDEVPTWEHHKNPNSWEEIWSERVAYLLDWCVLLGLVEEVDGAYAVE</sequence>
<dbReference type="Pfam" id="PF25947">
    <property type="entry name" value="WHD_halo_double"/>
    <property type="match status" value="1"/>
</dbReference>
<dbReference type="AlphaFoldDB" id="A0ABD5Q5C9"/>
<reference evidence="1 2" key="1">
    <citation type="journal article" date="2019" name="Int. J. Syst. Evol. Microbiol.">
        <title>The Global Catalogue of Microorganisms (GCM) 10K type strain sequencing project: providing services to taxonomists for standard genome sequencing and annotation.</title>
        <authorList>
            <consortium name="The Broad Institute Genomics Platform"/>
            <consortium name="The Broad Institute Genome Sequencing Center for Infectious Disease"/>
            <person name="Wu L."/>
            <person name="Ma J."/>
        </authorList>
    </citation>
    <scope>NUCLEOTIDE SEQUENCE [LARGE SCALE GENOMIC DNA]</scope>
    <source>
        <strain evidence="1 2">XZYJ18</strain>
    </source>
</reference>
<accession>A0ABD5Q5C9</accession>
<gene>
    <name evidence="1" type="ORF">ACFO9K_15805</name>
</gene>
<proteinExistence type="predicted"/>
<organism evidence="1 2">
    <name type="scientific">Halorussus aquaticus</name>
    <dbReference type="NCBI Taxonomy" id="2953748"/>
    <lineage>
        <taxon>Archaea</taxon>
        <taxon>Methanobacteriati</taxon>
        <taxon>Methanobacteriota</taxon>
        <taxon>Stenosarchaea group</taxon>
        <taxon>Halobacteria</taxon>
        <taxon>Halobacteriales</taxon>
        <taxon>Haladaptataceae</taxon>
        <taxon>Halorussus</taxon>
    </lineage>
</organism>
<comment type="caution">
    <text evidence="1">The sequence shown here is derived from an EMBL/GenBank/DDBJ whole genome shotgun (WGS) entry which is preliminary data.</text>
</comment>
<dbReference type="GeneID" id="73043554"/>
<protein>
    <submittedName>
        <fullName evidence="1">Uncharacterized protein</fullName>
    </submittedName>
</protein>
<dbReference type="EMBL" id="JBHSHT010000002">
    <property type="protein sequence ID" value="MFC4825721.1"/>
    <property type="molecule type" value="Genomic_DNA"/>
</dbReference>
<name>A0ABD5Q5C9_9EURY</name>
<dbReference type="Proteomes" id="UP001595945">
    <property type="component" value="Unassembled WGS sequence"/>
</dbReference>
<evidence type="ECO:0000313" key="1">
    <source>
        <dbReference type="EMBL" id="MFC4825721.1"/>
    </source>
</evidence>